<dbReference type="InterPro" id="IPR015424">
    <property type="entry name" value="PyrdxlP-dep_Trfase"/>
</dbReference>
<dbReference type="PANTHER" id="PTHR46577">
    <property type="entry name" value="HTH-TYPE TRANSCRIPTIONAL REGULATORY PROTEIN GABR"/>
    <property type="match status" value="1"/>
</dbReference>
<dbReference type="Gene3D" id="3.90.1150.10">
    <property type="entry name" value="Aspartate Aminotransferase, domain 1"/>
    <property type="match status" value="1"/>
</dbReference>
<dbReference type="InterPro" id="IPR015422">
    <property type="entry name" value="PyrdxlP-dep_Trfase_small"/>
</dbReference>
<dbReference type="GO" id="GO:0003677">
    <property type="term" value="F:DNA binding"/>
    <property type="evidence" value="ECO:0007669"/>
    <property type="project" value="UniProtKB-KW"/>
</dbReference>
<proteinExistence type="inferred from homology"/>
<dbReference type="SUPFAM" id="SSF53383">
    <property type="entry name" value="PLP-dependent transferases"/>
    <property type="match status" value="1"/>
</dbReference>
<dbReference type="RefSeq" id="WP_130449766.1">
    <property type="nucleotide sequence ID" value="NZ_SHKR01000018.1"/>
</dbReference>
<dbReference type="SUPFAM" id="SSF46785">
    <property type="entry name" value="Winged helix' DNA-binding domain"/>
    <property type="match status" value="1"/>
</dbReference>
<dbReference type="Pfam" id="PF00392">
    <property type="entry name" value="GntR"/>
    <property type="match status" value="1"/>
</dbReference>
<keyword evidence="3" id="KW-0805">Transcription regulation</keyword>
<dbReference type="InterPro" id="IPR036390">
    <property type="entry name" value="WH_DNA-bd_sf"/>
</dbReference>
<comment type="caution">
    <text evidence="7">The sequence shown here is derived from an EMBL/GenBank/DDBJ whole genome shotgun (WGS) entry which is preliminary data.</text>
</comment>
<dbReference type="PANTHER" id="PTHR46577:SF1">
    <property type="entry name" value="HTH-TYPE TRANSCRIPTIONAL REGULATORY PROTEIN GABR"/>
    <property type="match status" value="1"/>
</dbReference>
<reference evidence="7 8" key="1">
    <citation type="journal article" date="2015" name="Stand. Genomic Sci.">
        <title>Genomic Encyclopedia of Bacterial and Archaeal Type Strains, Phase III: the genomes of soil and plant-associated and newly described type strains.</title>
        <authorList>
            <person name="Whitman W.B."/>
            <person name="Woyke T."/>
            <person name="Klenk H.P."/>
            <person name="Zhou Y."/>
            <person name="Lilburn T.G."/>
            <person name="Beck B.J."/>
            <person name="De Vos P."/>
            <person name="Vandamme P."/>
            <person name="Eisen J.A."/>
            <person name="Garrity G."/>
            <person name="Hugenholtz P."/>
            <person name="Kyrpides N.C."/>
        </authorList>
    </citation>
    <scope>NUCLEOTIDE SEQUENCE [LARGE SCALE GENOMIC DNA]</scope>
    <source>
        <strain evidence="7 8">VKM Ac-2540</strain>
    </source>
</reference>
<dbReference type="CDD" id="cd00609">
    <property type="entry name" value="AAT_like"/>
    <property type="match status" value="1"/>
</dbReference>
<dbReference type="Gene3D" id="3.40.640.10">
    <property type="entry name" value="Type I PLP-dependent aspartate aminotransferase-like (Major domain)"/>
    <property type="match status" value="1"/>
</dbReference>
<evidence type="ECO:0000259" key="6">
    <source>
        <dbReference type="PROSITE" id="PS50949"/>
    </source>
</evidence>
<gene>
    <name evidence="7" type="ORF">EV645_7849</name>
</gene>
<feature type="domain" description="HTH gntR-type" evidence="6">
    <location>
        <begin position="12"/>
        <end position="80"/>
    </location>
</feature>
<evidence type="ECO:0000256" key="4">
    <source>
        <dbReference type="ARBA" id="ARBA00023125"/>
    </source>
</evidence>
<dbReference type="SMART" id="SM00345">
    <property type="entry name" value="HTH_GNTR"/>
    <property type="match status" value="1"/>
</dbReference>
<dbReference type="GO" id="GO:0003700">
    <property type="term" value="F:DNA-binding transcription factor activity"/>
    <property type="evidence" value="ECO:0007669"/>
    <property type="project" value="InterPro"/>
</dbReference>
<accession>A0A4Q7VYI3</accession>
<keyword evidence="2" id="KW-0663">Pyridoxal phosphate</keyword>
<organism evidence="7 8">
    <name type="scientific">Kribbella rubisoli</name>
    <dbReference type="NCBI Taxonomy" id="3075929"/>
    <lineage>
        <taxon>Bacteria</taxon>
        <taxon>Bacillati</taxon>
        <taxon>Actinomycetota</taxon>
        <taxon>Actinomycetes</taxon>
        <taxon>Propionibacteriales</taxon>
        <taxon>Kribbellaceae</taxon>
        <taxon>Kribbella</taxon>
    </lineage>
</organism>
<dbReference type="EMBL" id="SHKR01000018">
    <property type="protein sequence ID" value="RZU01753.1"/>
    <property type="molecule type" value="Genomic_DNA"/>
</dbReference>
<evidence type="ECO:0000256" key="2">
    <source>
        <dbReference type="ARBA" id="ARBA00022898"/>
    </source>
</evidence>
<keyword evidence="5" id="KW-0804">Transcription</keyword>
<protein>
    <submittedName>
        <fullName evidence="7">DNA-binding transcriptional MocR family regulator</fullName>
    </submittedName>
</protein>
<dbReference type="InterPro" id="IPR015421">
    <property type="entry name" value="PyrdxlP-dep_Trfase_major"/>
</dbReference>
<dbReference type="Proteomes" id="UP000292027">
    <property type="component" value="Unassembled WGS sequence"/>
</dbReference>
<dbReference type="Gene3D" id="1.10.10.10">
    <property type="entry name" value="Winged helix-like DNA-binding domain superfamily/Winged helix DNA-binding domain"/>
    <property type="match status" value="1"/>
</dbReference>
<dbReference type="AlphaFoldDB" id="A0A4Q7VYI3"/>
<evidence type="ECO:0000313" key="8">
    <source>
        <dbReference type="Proteomes" id="UP000292027"/>
    </source>
</evidence>
<dbReference type="OrthoDB" id="199743at2"/>
<comment type="similarity">
    <text evidence="1">In the C-terminal section; belongs to the class-I pyridoxal-phosphate-dependent aminotransferase family.</text>
</comment>
<sequence>MWRTGDLEAADGTKTEQVEGLVLRRIERGDLSIGSRLPSERVLAERLGVSRVTVVRALENLRRDGVLETKRGSGTVVRPLDRLLDPVAPASTVTAGDQPVLDLRFATTAAPHDVAEAAAQIVEDGLPQAMGGDGPPPGGSIELRAALAERLTIEGVPTEPEQLTLTVGAAAGLNAALAGLDLGPGVAITETPTYPAAFDLLRKHRLDVAGWPAGVWDTDQLAHLCRRHRPKVIYLQADNHNPTGLSLPADRRQAVVEIARRYGAALISDETMRPLWLANGQQAEPLSRYPRTVSVGSLSKTVWGGLRVGWVRTGKQLRRRINTAAQLSVASPSALDDLLARAIVPKLDKVIGRRRTRLRANLAALETGLKTLDGVAWPTPTGGMTLWLELTETRARRVLDAAREQNLLLGSGDLFTPEGTDRRHIRIPFTAPPATLRLVVARLGDALAQST</sequence>
<evidence type="ECO:0000256" key="3">
    <source>
        <dbReference type="ARBA" id="ARBA00023015"/>
    </source>
</evidence>
<dbReference type="CDD" id="cd07377">
    <property type="entry name" value="WHTH_GntR"/>
    <property type="match status" value="1"/>
</dbReference>
<dbReference type="InterPro" id="IPR004839">
    <property type="entry name" value="Aminotransferase_I/II_large"/>
</dbReference>
<evidence type="ECO:0000313" key="7">
    <source>
        <dbReference type="EMBL" id="RZU01753.1"/>
    </source>
</evidence>
<keyword evidence="8" id="KW-1185">Reference proteome</keyword>
<name>A0A4Q7VYI3_9ACTN</name>
<dbReference type="InterPro" id="IPR036388">
    <property type="entry name" value="WH-like_DNA-bd_sf"/>
</dbReference>
<dbReference type="Pfam" id="PF00155">
    <property type="entry name" value="Aminotran_1_2"/>
    <property type="match status" value="1"/>
</dbReference>
<evidence type="ECO:0000256" key="1">
    <source>
        <dbReference type="ARBA" id="ARBA00005384"/>
    </source>
</evidence>
<dbReference type="GO" id="GO:0030170">
    <property type="term" value="F:pyridoxal phosphate binding"/>
    <property type="evidence" value="ECO:0007669"/>
    <property type="project" value="InterPro"/>
</dbReference>
<keyword evidence="4 7" id="KW-0238">DNA-binding</keyword>
<dbReference type="PROSITE" id="PS50949">
    <property type="entry name" value="HTH_GNTR"/>
    <property type="match status" value="1"/>
</dbReference>
<dbReference type="InterPro" id="IPR000524">
    <property type="entry name" value="Tscrpt_reg_HTH_GntR"/>
</dbReference>
<dbReference type="InterPro" id="IPR051446">
    <property type="entry name" value="HTH_trans_reg/aminotransferase"/>
</dbReference>
<evidence type="ECO:0000256" key="5">
    <source>
        <dbReference type="ARBA" id="ARBA00023163"/>
    </source>
</evidence>
<dbReference type="PRINTS" id="PR00035">
    <property type="entry name" value="HTHGNTR"/>
</dbReference>